<comment type="caution">
    <text evidence="2">The sequence shown here is derived from an EMBL/GenBank/DDBJ whole genome shotgun (WGS) entry which is preliminary data.</text>
</comment>
<feature type="compositionally biased region" description="Basic and acidic residues" evidence="1">
    <location>
        <begin position="210"/>
        <end position="225"/>
    </location>
</feature>
<keyword evidence="3" id="KW-1185">Reference proteome</keyword>
<evidence type="ECO:0000313" key="2">
    <source>
        <dbReference type="EMBL" id="KAK0636650.1"/>
    </source>
</evidence>
<reference evidence="2" key="1">
    <citation type="submission" date="2023-06" db="EMBL/GenBank/DDBJ databases">
        <title>Genome-scale phylogeny and comparative genomics of the fungal order Sordariales.</title>
        <authorList>
            <consortium name="Lawrence Berkeley National Laboratory"/>
            <person name="Hensen N."/>
            <person name="Bonometti L."/>
            <person name="Westerberg I."/>
            <person name="Brannstrom I.O."/>
            <person name="Guillou S."/>
            <person name="Cros-Aarteil S."/>
            <person name="Calhoun S."/>
            <person name="Haridas S."/>
            <person name="Kuo A."/>
            <person name="Mondo S."/>
            <person name="Pangilinan J."/>
            <person name="Riley R."/>
            <person name="LaButti K."/>
            <person name="Andreopoulos B."/>
            <person name="Lipzen A."/>
            <person name="Chen C."/>
            <person name="Yanf M."/>
            <person name="Daum C."/>
            <person name="Ng V."/>
            <person name="Clum A."/>
            <person name="Steindorff A."/>
            <person name="Ohm R."/>
            <person name="Martin F."/>
            <person name="Silar P."/>
            <person name="Natvig D."/>
            <person name="Lalanne C."/>
            <person name="Gautier V."/>
            <person name="Ament-velasquez S.L."/>
            <person name="Kruys A."/>
            <person name="Hutchinson M.I."/>
            <person name="Powell A.J."/>
            <person name="Barry K."/>
            <person name="Miller A.N."/>
            <person name="Grigoriev I.V."/>
            <person name="Debuchy R."/>
            <person name="Gladieux P."/>
            <person name="Thoren M.H."/>
            <person name="Johannesson H."/>
        </authorList>
    </citation>
    <scope>NUCLEOTIDE SEQUENCE</scope>
    <source>
        <strain evidence="2">SMH3391-2</strain>
    </source>
</reference>
<dbReference type="EMBL" id="JAULSR010000001">
    <property type="protein sequence ID" value="KAK0636650.1"/>
    <property type="molecule type" value="Genomic_DNA"/>
</dbReference>
<proteinExistence type="predicted"/>
<protein>
    <submittedName>
        <fullName evidence="2">Uncharacterized protein</fullName>
    </submittedName>
</protein>
<dbReference type="AlphaFoldDB" id="A0AA40CFS4"/>
<evidence type="ECO:0000256" key="1">
    <source>
        <dbReference type="SAM" id="MobiDB-lite"/>
    </source>
</evidence>
<accession>A0AA40CFS4</accession>
<name>A0AA40CFS4_9PEZI</name>
<organism evidence="2 3">
    <name type="scientific">Bombardia bombarda</name>
    <dbReference type="NCBI Taxonomy" id="252184"/>
    <lineage>
        <taxon>Eukaryota</taxon>
        <taxon>Fungi</taxon>
        <taxon>Dikarya</taxon>
        <taxon>Ascomycota</taxon>
        <taxon>Pezizomycotina</taxon>
        <taxon>Sordariomycetes</taxon>
        <taxon>Sordariomycetidae</taxon>
        <taxon>Sordariales</taxon>
        <taxon>Lasiosphaeriaceae</taxon>
        <taxon>Bombardia</taxon>
    </lineage>
</organism>
<gene>
    <name evidence="2" type="ORF">B0T17DRAFT_519588</name>
</gene>
<evidence type="ECO:0000313" key="3">
    <source>
        <dbReference type="Proteomes" id="UP001174934"/>
    </source>
</evidence>
<feature type="region of interest" description="Disordered" evidence="1">
    <location>
        <begin position="210"/>
        <end position="233"/>
    </location>
</feature>
<dbReference type="Proteomes" id="UP001174934">
    <property type="component" value="Unassembled WGS sequence"/>
</dbReference>
<sequence length="233" mass="25652">MASHPLVLSPALPTELLWYIIHSCAYPTTLIVGSSRSEFLASLVQDVAIARHIRIVFAPTVSHLRAFLSVFSVKDSKVPSPPSAVPVVPKPNTADTMKHPLLLIYGFLHIHRETSEWSVQGLSNTAAVFVEAARRVAFQAVVVEPIIAHEGEEERDPMTLLLTEMVPILSGSARRAGPGLAGSGWTGKTVDVRRVLGRWFRFKSCDWGPRDGDENNAHTPEKHNSFIENDDMT</sequence>